<dbReference type="AlphaFoldDB" id="A0A5C8ZA72"/>
<dbReference type="PANTHER" id="PTHR39173">
    <property type="entry name" value="ACETYLTRANSFERASE"/>
    <property type="match status" value="1"/>
</dbReference>
<evidence type="ECO:0000313" key="2">
    <source>
        <dbReference type="EMBL" id="TXR54068.1"/>
    </source>
</evidence>
<keyword evidence="3" id="KW-1185">Reference proteome</keyword>
<name>A0A5C8ZA72_9GAMM</name>
<dbReference type="Pfam" id="PF13302">
    <property type="entry name" value="Acetyltransf_3"/>
    <property type="match status" value="1"/>
</dbReference>
<accession>A0A5C8ZA72</accession>
<protein>
    <submittedName>
        <fullName evidence="2">GNAT family N-acetyltransferase</fullName>
    </submittedName>
</protein>
<evidence type="ECO:0000259" key="1">
    <source>
        <dbReference type="PROSITE" id="PS51186"/>
    </source>
</evidence>
<organism evidence="2 3">
    <name type="scientific">Reinekea thalattae</name>
    <dbReference type="NCBI Taxonomy" id="2593301"/>
    <lineage>
        <taxon>Bacteria</taxon>
        <taxon>Pseudomonadati</taxon>
        <taxon>Pseudomonadota</taxon>
        <taxon>Gammaproteobacteria</taxon>
        <taxon>Oceanospirillales</taxon>
        <taxon>Saccharospirillaceae</taxon>
        <taxon>Reinekea</taxon>
    </lineage>
</organism>
<dbReference type="Gene3D" id="3.40.630.30">
    <property type="match status" value="1"/>
</dbReference>
<dbReference type="GO" id="GO:0016747">
    <property type="term" value="F:acyltransferase activity, transferring groups other than amino-acyl groups"/>
    <property type="evidence" value="ECO:0007669"/>
    <property type="project" value="InterPro"/>
</dbReference>
<evidence type="ECO:0000313" key="3">
    <source>
        <dbReference type="Proteomes" id="UP000321764"/>
    </source>
</evidence>
<dbReference type="EMBL" id="VKAD01000001">
    <property type="protein sequence ID" value="TXR54068.1"/>
    <property type="molecule type" value="Genomic_DNA"/>
</dbReference>
<dbReference type="InterPro" id="IPR016181">
    <property type="entry name" value="Acyl_CoA_acyltransferase"/>
</dbReference>
<keyword evidence="2" id="KW-0808">Transferase</keyword>
<dbReference type="OrthoDB" id="9804153at2"/>
<feature type="domain" description="N-acetyltransferase" evidence="1">
    <location>
        <begin position="16"/>
        <end position="170"/>
    </location>
</feature>
<dbReference type="PANTHER" id="PTHR39173:SF1">
    <property type="entry name" value="ACETYLTRANSFERASE"/>
    <property type="match status" value="1"/>
</dbReference>
<gene>
    <name evidence="2" type="ORF">FME95_05895</name>
</gene>
<proteinExistence type="predicted"/>
<reference evidence="2 3" key="1">
    <citation type="submission" date="2019-07" db="EMBL/GenBank/DDBJ databases">
        <title>Reinekea sp. strain SSH23 genome sequencing and assembly.</title>
        <authorList>
            <person name="Kim I."/>
        </authorList>
    </citation>
    <scope>NUCLEOTIDE SEQUENCE [LARGE SCALE GENOMIC DNA]</scope>
    <source>
        <strain evidence="2 3">SSH23</strain>
    </source>
</reference>
<sequence>MLLPENRLICRSYWFQSERRVTQPKIVDALFGDSVGLVYNRVIPASEALEAVPAYLFNIVLLNGTPIGQIDLRLGSKPSLLKYGGQLGYGIRRGYRGHSYAAEACLLLKTVALEEGFSELWITCNPDNIASIRTCEKIGATYIERVDVPQGSELWRRGDRAKLRYLWSLT</sequence>
<dbReference type="InterPro" id="IPR000182">
    <property type="entry name" value="GNAT_dom"/>
</dbReference>
<dbReference type="Proteomes" id="UP000321764">
    <property type="component" value="Unassembled WGS sequence"/>
</dbReference>
<dbReference type="PROSITE" id="PS51186">
    <property type="entry name" value="GNAT"/>
    <property type="match status" value="1"/>
</dbReference>
<dbReference type="SUPFAM" id="SSF55729">
    <property type="entry name" value="Acyl-CoA N-acyltransferases (Nat)"/>
    <property type="match status" value="1"/>
</dbReference>
<comment type="caution">
    <text evidence="2">The sequence shown here is derived from an EMBL/GenBank/DDBJ whole genome shotgun (WGS) entry which is preliminary data.</text>
</comment>